<gene>
    <name evidence="6" type="ORF">BFR47_12610</name>
</gene>
<dbReference type="InterPro" id="IPR044668">
    <property type="entry name" value="PuuD-like"/>
</dbReference>
<evidence type="ECO:0000256" key="5">
    <source>
        <dbReference type="ARBA" id="ARBA00066788"/>
    </source>
</evidence>
<dbReference type="Proteomes" id="UP000243073">
    <property type="component" value="Unassembled WGS sequence"/>
</dbReference>
<dbReference type="Pfam" id="PF07722">
    <property type="entry name" value="Peptidase_C26"/>
    <property type="match status" value="1"/>
</dbReference>
<evidence type="ECO:0000256" key="4">
    <source>
        <dbReference type="ARBA" id="ARBA00060634"/>
    </source>
</evidence>
<dbReference type="SUPFAM" id="SSF52317">
    <property type="entry name" value="Class I glutamine amidotransferase-like"/>
    <property type="match status" value="1"/>
</dbReference>
<comment type="function">
    <text evidence="3">Involved in the breakdown of putrescine via hydrolysis of the gamma-glutamyl linkage of gamma-glutamyl-gamma-aminobutyrate.</text>
</comment>
<evidence type="ECO:0000313" key="6">
    <source>
        <dbReference type="EMBL" id="OIN11011.1"/>
    </source>
</evidence>
<dbReference type="RefSeq" id="WP_071472355.1">
    <property type="nucleotide sequence ID" value="NZ_MDKE01000014.1"/>
</dbReference>
<dbReference type="FunFam" id="3.40.50.880:FF:000030">
    <property type="entry name" value="Gamma-glutamyl-gamma-aminobutyrate hydrolase PuuD"/>
    <property type="match status" value="1"/>
</dbReference>
<dbReference type="PANTHER" id="PTHR43235">
    <property type="entry name" value="GLUTAMINE AMIDOTRANSFERASE PB2B2.05-RELATED"/>
    <property type="match status" value="1"/>
</dbReference>
<evidence type="ECO:0000313" key="7">
    <source>
        <dbReference type="Proteomes" id="UP000243073"/>
    </source>
</evidence>
<comment type="caution">
    <text evidence="6">The sequence shown here is derived from an EMBL/GenBank/DDBJ whole genome shotgun (WGS) entry which is preliminary data.</text>
</comment>
<dbReference type="GO" id="GO:0006598">
    <property type="term" value="P:polyamine catabolic process"/>
    <property type="evidence" value="ECO:0007669"/>
    <property type="project" value="TreeGrafter"/>
</dbReference>
<comment type="pathway">
    <text evidence="4">Amine and polyamine degradation; putrescine degradation; 4-aminobutanoate from putrescine: step 4/4.</text>
</comment>
<evidence type="ECO:0000256" key="1">
    <source>
        <dbReference type="ARBA" id="ARBA00011083"/>
    </source>
</evidence>
<dbReference type="EC" id="3.5.1.94" evidence="5"/>
<keyword evidence="7" id="KW-1185">Reference proteome</keyword>
<dbReference type="InterPro" id="IPR011697">
    <property type="entry name" value="Peptidase_C26"/>
</dbReference>
<evidence type="ECO:0000256" key="3">
    <source>
        <dbReference type="ARBA" id="ARBA00055068"/>
    </source>
</evidence>
<organism evidence="6 7">
    <name type="scientific">Oceanisphaera psychrotolerans</name>
    <dbReference type="NCBI Taxonomy" id="1414654"/>
    <lineage>
        <taxon>Bacteria</taxon>
        <taxon>Pseudomonadati</taxon>
        <taxon>Pseudomonadota</taxon>
        <taxon>Gammaproteobacteria</taxon>
        <taxon>Aeromonadales</taxon>
        <taxon>Aeromonadaceae</taxon>
        <taxon>Oceanisphaera</taxon>
    </lineage>
</organism>
<proteinExistence type="inferred from homology"/>
<dbReference type="InterPro" id="IPR029062">
    <property type="entry name" value="Class_I_gatase-like"/>
</dbReference>
<dbReference type="PANTHER" id="PTHR43235:SF1">
    <property type="entry name" value="GLUTAMINE AMIDOTRANSFERASE PB2B2.05-RELATED"/>
    <property type="match status" value="1"/>
</dbReference>
<dbReference type="AlphaFoldDB" id="A0A1J4QDX8"/>
<dbReference type="GO" id="GO:0033969">
    <property type="term" value="F:gamma-glutamyl-gamma-aminobutyrate hydrolase activity"/>
    <property type="evidence" value="ECO:0007669"/>
    <property type="project" value="UniProtKB-EC"/>
</dbReference>
<dbReference type="PROSITE" id="PS51273">
    <property type="entry name" value="GATASE_TYPE_1"/>
    <property type="match status" value="1"/>
</dbReference>
<name>A0A1J4QDX8_9GAMM</name>
<reference evidence="6 7" key="1">
    <citation type="submission" date="2016-07" db="EMBL/GenBank/DDBJ databases">
        <title>Draft Genome Sequence of Oceanisphaera psychrotolerans, isolated from coastal sediment samples.</title>
        <authorList>
            <person name="Zhuo S."/>
            <person name="Ruan Z."/>
        </authorList>
    </citation>
    <scope>NUCLEOTIDE SEQUENCE [LARGE SCALE GENOMIC DNA]</scope>
    <source>
        <strain evidence="6 7">LAM-WHM-ZC</strain>
    </source>
</reference>
<accession>A0A1J4QDX8</accession>
<protein>
    <recommendedName>
        <fullName evidence="5">gamma-glutamyl-gamma-aminobutyrate hydrolase</fullName>
        <ecNumber evidence="5">3.5.1.94</ecNumber>
    </recommendedName>
</protein>
<dbReference type="CDD" id="cd01745">
    <property type="entry name" value="GATase1_2"/>
    <property type="match status" value="1"/>
</dbReference>
<dbReference type="STRING" id="1414654.BFR47_12610"/>
<sequence>MHQPLIGVTACQRHIEGHDSHMVVNKYVNALRQAAGVEVVLLPALEQGLAPGILERLDGLCLTGSYSNVEPRHFGQAPWPDDCRYDVDRDGSALSLIRQARQLKLPMLGICRGLQEMNVAYGGSLHHRLQEQAGMLDHREPAHEWKDSHYDPAHGINLNPDGLLYRLTQQAEFMVNSLHQQGINRLGEGLIAEALAPDGLIEAISDPSLPFALGVQWHPEWQPDQHPLYQAIFTAFGAACARHQSTICA</sequence>
<comment type="similarity">
    <text evidence="1">Belongs to the peptidase C26 family.</text>
</comment>
<dbReference type="EMBL" id="MDKE01000014">
    <property type="protein sequence ID" value="OIN11011.1"/>
    <property type="molecule type" value="Genomic_DNA"/>
</dbReference>
<dbReference type="GO" id="GO:0005829">
    <property type="term" value="C:cytosol"/>
    <property type="evidence" value="ECO:0007669"/>
    <property type="project" value="TreeGrafter"/>
</dbReference>
<keyword evidence="6" id="KW-0378">Hydrolase</keyword>
<comment type="catalytic activity">
    <reaction evidence="2">
        <text>4-(gamma-L-glutamylamino)butanoate + H2O = 4-aminobutanoate + L-glutamate</text>
        <dbReference type="Rhea" id="RHEA:19737"/>
        <dbReference type="ChEBI" id="CHEBI:15377"/>
        <dbReference type="ChEBI" id="CHEBI:29985"/>
        <dbReference type="ChEBI" id="CHEBI:58800"/>
        <dbReference type="ChEBI" id="CHEBI:59888"/>
        <dbReference type="EC" id="3.5.1.94"/>
    </reaction>
</comment>
<dbReference type="OrthoDB" id="9813383at2"/>
<evidence type="ECO:0000256" key="2">
    <source>
        <dbReference type="ARBA" id="ARBA00052718"/>
    </source>
</evidence>
<dbReference type="Gene3D" id="3.40.50.880">
    <property type="match status" value="1"/>
</dbReference>